<evidence type="ECO:0000256" key="6">
    <source>
        <dbReference type="SAM" id="Phobius"/>
    </source>
</evidence>
<dbReference type="GO" id="GO:0016757">
    <property type="term" value="F:glycosyltransferase activity"/>
    <property type="evidence" value="ECO:0007669"/>
    <property type="project" value="UniProtKB-KW"/>
</dbReference>
<evidence type="ECO:0000313" key="8">
    <source>
        <dbReference type="EMBL" id="EKD25472.1"/>
    </source>
</evidence>
<dbReference type="PANTHER" id="PTHR43646">
    <property type="entry name" value="GLYCOSYLTRANSFERASE"/>
    <property type="match status" value="1"/>
</dbReference>
<dbReference type="GO" id="GO:0005886">
    <property type="term" value="C:plasma membrane"/>
    <property type="evidence" value="ECO:0007669"/>
    <property type="project" value="UniProtKB-SubCell"/>
</dbReference>
<name>K1XJU9_9BACT</name>
<keyword evidence="2" id="KW-1003">Cell membrane</keyword>
<reference evidence="8" key="1">
    <citation type="journal article" date="2012" name="Science">
        <title>Fermentation, hydrogen, and sulfur metabolism in multiple uncultivated bacterial phyla.</title>
        <authorList>
            <person name="Wrighton K.C."/>
            <person name="Thomas B.C."/>
            <person name="Sharon I."/>
            <person name="Miller C.S."/>
            <person name="Castelle C.J."/>
            <person name="VerBerkmoes N.C."/>
            <person name="Wilkins M.J."/>
            <person name="Hettich R.L."/>
            <person name="Lipton M.S."/>
            <person name="Williams K.H."/>
            <person name="Long P.E."/>
            <person name="Banfield J.F."/>
        </authorList>
    </citation>
    <scope>NUCLEOTIDE SEQUENCE [LARGE SCALE GENOMIC DNA]</scope>
</reference>
<gene>
    <name evidence="8" type="ORF">ACD_80C00047G0007</name>
</gene>
<keyword evidence="3" id="KW-0328">Glycosyltransferase</keyword>
<dbReference type="PANTHER" id="PTHR43646:SF2">
    <property type="entry name" value="GLYCOSYLTRANSFERASE 2-LIKE DOMAIN-CONTAINING PROTEIN"/>
    <property type="match status" value="1"/>
</dbReference>
<feature type="transmembrane region" description="Helical" evidence="6">
    <location>
        <begin position="132"/>
        <end position="158"/>
    </location>
</feature>
<protein>
    <submittedName>
        <fullName evidence="8">Glycosyl transferase family 2</fullName>
    </submittedName>
</protein>
<dbReference type="EMBL" id="AMFJ01036054">
    <property type="protein sequence ID" value="EKD25472.1"/>
    <property type="molecule type" value="Genomic_DNA"/>
</dbReference>
<evidence type="ECO:0000259" key="7">
    <source>
        <dbReference type="Pfam" id="PF00535"/>
    </source>
</evidence>
<organism evidence="8">
    <name type="scientific">uncultured bacterium</name>
    <name type="common">gcode 4</name>
    <dbReference type="NCBI Taxonomy" id="1234023"/>
    <lineage>
        <taxon>Bacteria</taxon>
        <taxon>environmental samples</taxon>
    </lineage>
</organism>
<evidence type="ECO:0000256" key="5">
    <source>
        <dbReference type="ARBA" id="ARBA00023136"/>
    </source>
</evidence>
<dbReference type="InterPro" id="IPR001173">
    <property type="entry name" value="Glyco_trans_2-like"/>
</dbReference>
<keyword evidence="6" id="KW-1133">Transmembrane helix</keyword>
<proteinExistence type="predicted"/>
<accession>K1XJU9</accession>
<evidence type="ECO:0000256" key="3">
    <source>
        <dbReference type="ARBA" id="ARBA00022676"/>
    </source>
</evidence>
<dbReference type="Pfam" id="PF00535">
    <property type="entry name" value="Glycos_transf_2"/>
    <property type="match status" value="1"/>
</dbReference>
<comment type="caution">
    <text evidence="8">The sequence shown here is derived from an EMBL/GenBank/DDBJ whole genome shotgun (WGS) entry which is preliminary data.</text>
</comment>
<evidence type="ECO:0000256" key="1">
    <source>
        <dbReference type="ARBA" id="ARBA00004236"/>
    </source>
</evidence>
<comment type="subcellular location">
    <subcellularLocation>
        <location evidence="1">Cell membrane</location>
    </subcellularLocation>
</comment>
<dbReference type="Gene3D" id="3.90.550.10">
    <property type="entry name" value="Spore Coat Polysaccharide Biosynthesis Protein SpsA, Chain A"/>
    <property type="match status" value="1"/>
</dbReference>
<evidence type="ECO:0000256" key="4">
    <source>
        <dbReference type="ARBA" id="ARBA00022679"/>
    </source>
</evidence>
<feature type="domain" description="Glycosyltransferase 2-like" evidence="7">
    <location>
        <begin position="7"/>
        <end position="165"/>
    </location>
</feature>
<keyword evidence="4 8" id="KW-0808">Transferase</keyword>
<sequence>MPKLKISLIIPAYNEEKYIWDCLEYVFKNRESYLHEIIVIDNNSTDQTKKIATTYPGVKVVSEKKKWTSSARQRWYLESTGDILAFIDADTHMPAWWAKKIEEKFVHDNKTWVISGPYSFYDLPWYSFFYSWLYYSPILSYIVFSLVGGICTGGNFAIKRDVLDKMKWFNTDILFYGDEADVVRRAKKYTRVQYLLNLKMPTSSRRYAHQGIFKTISLYMINMFKPSSTPVKDFR</sequence>
<dbReference type="AlphaFoldDB" id="K1XJU9"/>
<evidence type="ECO:0000256" key="2">
    <source>
        <dbReference type="ARBA" id="ARBA00022475"/>
    </source>
</evidence>
<dbReference type="InterPro" id="IPR029044">
    <property type="entry name" value="Nucleotide-diphossugar_trans"/>
</dbReference>
<keyword evidence="5 6" id="KW-0472">Membrane</keyword>
<keyword evidence="6" id="KW-0812">Transmembrane</keyword>
<dbReference type="SUPFAM" id="SSF53448">
    <property type="entry name" value="Nucleotide-diphospho-sugar transferases"/>
    <property type="match status" value="1"/>
</dbReference>